<dbReference type="Proteomes" id="UP001528920">
    <property type="component" value="Unassembled WGS sequence"/>
</dbReference>
<evidence type="ECO:0000313" key="2">
    <source>
        <dbReference type="Proteomes" id="UP001528920"/>
    </source>
</evidence>
<name>A0ABT5VR00_9BACT</name>
<organism evidence="1 2">
    <name type="scientific">Paralabilibaculum antarcticum</name>
    <dbReference type="NCBI Taxonomy" id="2912572"/>
    <lineage>
        <taxon>Bacteria</taxon>
        <taxon>Pseudomonadati</taxon>
        <taxon>Bacteroidota</taxon>
        <taxon>Bacteroidia</taxon>
        <taxon>Marinilabiliales</taxon>
        <taxon>Marinifilaceae</taxon>
        <taxon>Paralabilibaculum</taxon>
    </lineage>
</organism>
<gene>
    <name evidence="1" type="ORF">L3049_02955</name>
</gene>
<accession>A0ABT5VR00</accession>
<comment type="caution">
    <text evidence="1">The sequence shown here is derived from an EMBL/GenBank/DDBJ whole genome shotgun (WGS) entry which is preliminary data.</text>
</comment>
<proteinExistence type="predicted"/>
<sequence>MDPILLKTPLTAADINTLIEGGANDMDINQNKRDEIQEEAEKLSQDFVDAISYHMKNGEEPDASYAFQIALAFNKMLETYRQVFADNHKKDLLVAFGISAIWMGILNGLDAESGIMPNHPFKREIANTIRAITDILDEQKRQ</sequence>
<evidence type="ECO:0000313" key="1">
    <source>
        <dbReference type="EMBL" id="MDE5416953.1"/>
    </source>
</evidence>
<dbReference type="EMBL" id="JAKJSC010000001">
    <property type="protein sequence ID" value="MDE5416953.1"/>
    <property type="molecule type" value="Genomic_DNA"/>
</dbReference>
<dbReference type="RefSeq" id="WP_275108291.1">
    <property type="nucleotide sequence ID" value="NZ_JAKJSC010000001.1"/>
</dbReference>
<keyword evidence="2" id="KW-1185">Reference proteome</keyword>
<protein>
    <submittedName>
        <fullName evidence="1">Uncharacterized protein</fullName>
    </submittedName>
</protein>
<reference evidence="1 2" key="1">
    <citation type="submission" date="2022-01" db="EMBL/GenBank/DDBJ databases">
        <title>Labilibaculum sp. nov, a marine bacterium isolated from Antarctica.</title>
        <authorList>
            <person name="Dai W."/>
        </authorList>
    </citation>
    <scope>NUCLEOTIDE SEQUENCE [LARGE SCALE GENOMIC DNA]</scope>
    <source>
        <strain evidence="1 2">DW002</strain>
    </source>
</reference>